<feature type="domain" description="HTH marR-type" evidence="1">
    <location>
        <begin position="16"/>
        <end position="149"/>
    </location>
</feature>
<evidence type="ECO:0000259" key="1">
    <source>
        <dbReference type="PROSITE" id="PS50995"/>
    </source>
</evidence>
<dbReference type="Gene3D" id="1.10.10.10">
    <property type="entry name" value="Winged helix-like DNA-binding domain superfamily/Winged helix DNA-binding domain"/>
    <property type="match status" value="1"/>
</dbReference>
<dbReference type="Proteomes" id="UP000092484">
    <property type="component" value="Unassembled WGS sequence"/>
</dbReference>
<dbReference type="PATRIC" id="fig|1300349.4.peg.2610"/>
<dbReference type="STRING" id="1300349.I603_2620"/>
<accession>A0A1A7BC34</accession>
<sequence length="158" mass="16991">MSDDDTGATDGAGRLAGFLPYQLSVTSNAVSDLIAERYRNRFALKIPEWRVMAVLGDTGAMTQRGLTAATLMDKVAVNRAVKVLEDRGLAARVANPVDGRSHLLALTEDGRAIHAEIMPLALAMEAELLSSFPPDQQTMLRDMLAVIRLKAGELSRGA</sequence>
<dbReference type="SUPFAM" id="SSF46785">
    <property type="entry name" value="Winged helix' DNA-binding domain"/>
    <property type="match status" value="1"/>
</dbReference>
<keyword evidence="3" id="KW-1185">Reference proteome</keyword>
<dbReference type="InterPro" id="IPR036390">
    <property type="entry name" value="WH_DNA-bd_sf"/>
</dbReference>
<dbReference type="EMBL" id="LZYB01000008">
    <property type="protein sequence ID" value="OBV10059.1"/>
    <property type="molecule type" value="Genomic_DNA"/>
</dbReference>
<dbReference type="RefSeq" id="WP_068865639.1">
    <property type="nucleotide sequence ID" value="NZ_LZYB01000008.1"/>
</dbReference>
<proteinExistence type="predicted"/>
<reference evidence="2 3" key="1">
    <citation type="submission" date="2016-06" db="EMBL/GenBank/DDBJ databases">
        <title>Genome sequence of Porphyrobacter dokdonensis DSW-74.</title>
        <authorList>
            <person name="Kim J.F."/>
            <person name="Song J.Y."/>
        </authorList>
    </citation>
    <scope>NUCLEOTIDE SEQUENCE [LARGE SCALE GENOMIC DNA]</scope>
    <source>
        <strain evidence="2 3">DSW-74</strain>
    </source>
</reference>
<evidence type="ECO:0000313" key="3">
    <source>
        <dbReference type="Proteomes" id="UP000092484"/>
    </source>
</evidence>
<comment type="caution">
    <text evidence="2">The sequence shown here is derived from an EMBL/GenBank/DDBJ whole genome shotgun (WGS) entry which is preliminary data.</text>
</comment>
<protein>
    <submittedName>
        <fullName evidence="2">Transcriptional regulator, MarR family protein</fullName>
    </submittedName>
</protein>
<name>A0A1A7BC34_9SPHN</name>
<dbReference type="AlphaFoldDB" id="A0A1A7BC34"/>
<dbReference type="SMART" id="SM00347">
    <property type="entry name" value="HTH_MARR"/>
    <property type="match status" value="1"/>
</dbReference>
<dbReference type="InterPro" id="IPR000835">
    <property type="entry name" value="HTH_MarR-typ"/>
</dbReference>
<dbReference type="InterPro" id="IPR039422">
    <property type="entry name" value="MarR/SlyA-like"/>
</dbReference>
<organism evidence="2 3">
    <name type="scientific">Erythrobacter dokdonensis DSW-74</name>
    <dbReference type="NCBI Taxonomy" id="1300349"/>
    <lineage>
        <taxon>Bacteria</taxon>
        <taxon>Pseudomonadati</taxon>
        <taxon>Pseudomonadota</taxon>
        <taxon>Alphaproteobacteria</taxon>
        <taxon>Sphingomonadales</taxon>
        <taxon>Erythrobacteraceae</taxon>
        <taxon>Erythrobacter/Porphyrobacter group</taxon>
        <taxon>Erythrobacter</taxon>
    </lineage>
</organism>
<dbReference type="InterPro" id="IPR036388">
    <property type="entry name" value="WH-like_DNA-bd_sf"/>
</dbReference>
<dbReference type="PANTHER" id="PTHR33164:SF43">
    <property type="entry name" value="HTH-TYPE TRANSCRIPTIONAL REPRESSOR YETL"/>
    <property type="match status" value="1"/>
</dbReference>
<dbReference type="GO" id="GO:0006950">
    <property type="term" value="P:response to stress"/>
    <property type="evidence" value="ECO:0007669"/>
    <property type="project" value="TreeGrafter"/>
</dbReference>
<dbReference type="PANTHER" id="PTHR33164">
    <property type="entry name" value="TRANSCRIPTIONAL REGULATOR, MARR FAMILY"/>
    <property type="match status" value="1"/>
</dbReference>
<dbReference type="PRINTS" id="PR00598">
    <property type="entry name" value="HTHMARR"/>
</dbReference>
<dbReference type="PROSITE" id="PS50995">
    <property type="entry name" value="HTH_MARR_2"/>
    <property type="match status" value="1"/>
</dbReference>
<dbReference type="GO" id="GO:0003700">
    <property type="term" value="F:DNA-binding transcription factor activity"/>
    <property type="evidence" value="ECO:0007669"/>
    <property type="project" value="InterPro"/>
</dbReference>
<dbReference type="Pfam" id="PF12802">
    <property type="entry name" value="MarR_2"/>
    <property type="match status" value="1"/>
</dbReference>
<evidence type="ECO:0000313" key="2">
    <source>
        <dbReference type="EMBL" id="OBV10059.1"/>
    </source>
</evidence>
<gene>
    <name evidence="2" type="ORF">I603_2620</name>
</gene>